<organism evidence="2 3">
    <name type="scientific">Spodoptera exigua</name>
    <name type="common">Beet armyworm</name>
    <name type="synonym">Noctua fulgens</name>
    <dbReference type="NCBI Taxonomy" id="7107"/>
    <lineage>
        <taxon>Eukaryota</taxon>
        <taxon>Metazoa</taxon>
        <taxon>Ecdysozoa</taxon>
        <taxon>Arthropoda</taxon>
        <taxon>Hexapoda</taxon>
        <taxon>Insecta</taxon>
        <taxon>Pterygota</taxon>
        <taxon>Neoptera</taxon>
        <taxon>Endopterygota</taxon>
        <taxon>Lepidoptera</taxon>
        <taxon>Glossata</taxon>
        <taxon>Ditrysia</taxon>
        <taxon>Noctuoidea</taxon>
        <taxon>Noctuidae</taxon>
        <taxon>Amphipyrinae</taxon>
        <taxon>Spodoptera</taxon>
    </lineage>
</organism>
<keyword evidence="1" id="KW-0175">Coiled coil</keyword>
<dbReference type="EMBL" id="JACEFF010000899">
    <property type="protein sequence ID" value="KAH9628685.1"/>
    <property type="molecule type" value="Genomic_DNA"/>
</dbReference>
<protein>
    <submittedName>
        <fullName evidence="2">Uncharacterized protein</fullName>
    </submittedName>
</protein>
<name>A0A922S8W9_SPOEX</name>
<evidence type="ECO:0000313" key="2">
    <source>
        <dbReference type="EMBL" id="KAH9628685.1"/>
    </source>
</evidence>
<accession>A0A922S8W9</accession>
<gene>
    <name evidence="2" type="ORF">HF086_005832</name>
</gene>
<evidence type="ECO:0000256" key="1">
    <source>
        <dbReference type="SAM" id="Coils"/>
    </source>
</evidence>
<feature type="coiled-coil region" evidence="1">
    <location>
        <begin position="134"/>
        <end position="182"/>
    </location>
</feature>
<comment type="caution">
    <text evidence="2">The sequence shown here is derived from an EMBL/GenBank/DDBJ whole genome shotgun (WGS) entry which is preliminary data.</text>
</comment>
<feature type="coiled-coil region" evidence="1">
    <location>
        <begin position="237"/>
        <end position="271"/>
    </location>
</feature>
<dbReference type="AlphaFoldDB" id="A0A922S8W9"/>
<reference evidence="2" key="1">
    <citation type="journal article" date="2021" name="G3 (Bethesda)">
        <title>Genome and transcriptome analysis of the beet armyworm Spodoptera exigua reveals targets for pest control. .</title>
        <authorList>
            <person name="Simon S."/>
            <person name="Breeschoten T."/>
            <person name="Jansen H.J."/>
            <person name="Dirks R.P."/>
            <person name="Schranz M.E."/>
            <person name="Ros V.I.D."/>
        </authorList>
    </citation>
    <scope>NUCLEOTIDE SEQUENCE</scope>
    <source>
        <strain evidence="2">TB_SE_WUR_2020</strain>
    </source>
</reference>
<proteinExistence type="predicted"/>
<dbReference type="InterPro" id="IPR013083">
    <property type="entry name" value="Znf_RING/FYVE/PHD"/>
</dbReference>
<dbReference type="SUPFAM" id="SSF57903">
    <property type="entry name" value="FYVE/PHD zinc finger"/>
    <property type="match status" value="1"/>
</dbReference>
<dbReference type="InterPro" id="IPR011011">
    <property type="entry name" value="Znf_FYVE_PHD"/>
</dbReference>
<dbReference type="Gene3D" id="3.30.40.10">
    <property type="entry name" value="Zinc/RING finger domain, C3HC4 (zinc finger)"/>
    <property type="match status" value="1"/>
</dbReference>
<dbReference type="Proteomes" id="UP000814243">
    <property type="component" value="Unassembled WGS sequence"/>
</dbReference>
<sequence length="460" mass="52182">MPLVVCYKCKKSVDIKRTALCSVCNNRFEPDCDGYPEQAYRLMNKESKNKWRCKACTRKKTVNSAEPSNITVRKTPTYPTSHTEKTCIQANTKQSSPDQDSHILTDYDTSYEIEATPSKLSRTVDGTTTNISSIPDMQDTIAQLTMKLESSENELETTILKNNDLRKQINKLSQEINLLKSLCSSSTSKKKSSPLCNEKKKRHSRLSQIVSSTPLHHPPLSSPRITTNVKCHTNVVYLHLLQNISALQRELQVAENEIKTLNIQKQTLQESLMTTPKPQQISPAKIDTTIRTSSNTQIFEKTIRIFGAQQCVGLAAALTISRKKTQYEKYGVLAHTMPNAQSDTITKSCINTHLQLGDKIVISLGENDDNVGHVLSQLKIILKTFCNNTVFILNVLNNSYLDVNKLNNLMKNICKYYKNCHFMDYIHHSVPNICELITYIIDCEYYDKTYLNPAQKTSRE</sequence>
<evidence type="ECO:0000313" key="3">
    <source>
        <dbReference type="Proteomes" id="UP000814243"/>
    </source>
</evidence>